<name>A0ACB9F0E9_CICIN</name>
<dbReference type="Proteomes" id="UP001055811">
    <property type="component" value="Linkage Group LG03"/>
</dbReference>
<reference evidence="2" key="1">
    <citation type="journal article" date="2022" name="Mol. Ecol. Resour.">
        <title>The genomes of chicory, endive, great burdock and yacon provide insights into Asteraceae palaeo-polyploidization history and plant inulin production.</title>
        <authorList>
            <person name="Fan W."/>
            <person name="Wang S."/>
            <person name="Wang H."/>
            <person name="Wang A."/>
            <person name="Jiang F."/>
            <person name="Liu H."/>
            <person name="Zhao H."/>
            <person name="Xu D."/>
            <person name="Zhang Y."/>
        </authorList>
    </citation>
    <scope>NUCLEOTIDE SEQUENCE [LARGE SCALE GENOMIC DNA]</scope>
    <source>
        <strain evidence="2">cv. Punajuju</strain>
    </source>
</reference>
<keyword evidence="2" id="KW-1185">Reference proteome</keyword>
<evidence type="ECO:0000313" key="2">
    <source>
        <dbReference type="Proteomes" id="UP001055811"/>
    </source>
</evidence>
<reference evidence="1 2" key="2">
    <citation type="journal article" date="2022" name="Mol. Ecol. Resour.">
        <title>The genomes of chicory, endive, great burdock and yacon provide insights into Asteraceae paleo-polyploidization history and plant inulin production.</title>
        <authorList>
            <person name="Fan W."/>
            <person name="Wang S."/>
            <person name="Wang H."/>
            <person name="Wang A."/>
            <person name="Jiang F."/>
            <person name="Liu H."/>
            <person name="Zhao H."/>
            <person name="Xu D."/>
            <person name="Zhang Y."/>
        </authorList>
    </citation>
    <scope>NUCLEOTIDE SEQUENCE [LARGE SCALE GENOMIC DNA]</scope>
    <source>
        <strain evidence="2">cv. Punajuju</strain>
        <tissue evidence="1">Leaves</tissue>
    </source>
</reference>
<sequence>MDLSTMPDNEDPKAAITETKSILPPISELKRWQWWGLVFLNIAFLLIGQGTALILIRFYYEHGGESKWTATLAQNAGFPILFIPFILFPKMKEPATRSPPIVVFSVYFVLGALVASDHLLFSVGLAYLPVTTYSLICATKLSFSVLFSYFINSQKFTILIINSVVALSLSACLVGVSNYAPDPPVVDRTQYILGFLATLSASALYALLLSATQLSFHKFIKKETFAVVLELQIYTSFVATCFSLVGLFASGEWRWLRDELGSFNEGSLSYAMTLVWTAVAWQICSVGVVGLIFIVSSLFSNVISTLSLAISPLVVAVVYDYTLNGPRVIAVLLGFWGFFTYIYQHCVDELGFSTKKKPQEKCPACSC</sequence>
<evidence type="ECO:0000313" key="1">
    <source>
        <dbReference type="EMBL" id="KAI3764550.1"/>
    </source>
</evidence>
<dbReference type="EMBL" id="CM042011">
    <property type="protein sequence ID" value="KAI3764550.1"/>
    <property type="molecule type" value="Genomic_DNA"/>
</dbReference>
<proteinExistence type="predicted"/>
<gene>
    <name evidence="1" type="ORF">L2E82_14561</name>
</gene>
<protein>
    <submittedName>
        <fullName evidence="1">Uncharacterized protein</fullName>
    </submittedName>
</protein>
<accession>A0ACB9F0E9</accession>
<comment type="caution">
    <text evidence="1">The sequence shown here is derived from an EMBL/GenBank/DDBJ whole genome shotgun (WGS) entry which is preliminary data.</text>
</comment>
<organism evidence="1 2">
    <name type="scientific">Cichorium intybus</name>
    <name type="common">Chicory</name>
    <dbReference type="NCBI Taxonomy" id="13427"/>
    <lineage>
        <taxon>Eukaryota</taxon>
        <taxon>Viridiplantae</taxon>
        <taxon>Streptophyta</taxon>
        <taxon>Embryophyta</taxon>
        <taxon>Tracheophyta</taxon>
        <taxon>Spermatophyta</taxon>
        <taxon>Magnoliopsida</taxon>
        <taxon>eudicotyledons</taxon>
        <taxon>Gunneridae</taxon>
        <taxon>Pentapetalae</taxon>
        <taxon>asterids</taxon>
        <taxon>campanulids</taxon>
        <taxon>Asterales</taxon>
        <taxon>Asteraceae</taxon>
        <taxon>Cichorioideae</taxon>
        <taxon>Cichorieae</taxon>
        <taxon>Cichoriinae</taxon>
        <taxon>Cichorium</taxon>
    </lineage>
</organism>